<feature type="non-terminal residue" evidence="1">
    <location>
        <position position="114"/>
    </location>
</feature>
<name>A0AAW0BQS1_9AGAR</name>
<organism evidence="1 2">
    <name type="scientific">Favolaschia claudopus</name>
    <dbReference type="NCBI Taxonomy" id="2862362"/>
    <lineage>
        <taxon>Eukaryota</taxon>
        <taxon>Fungi</taxon>
        <taxon>Dikarya</taxon>
        <taxon>Basidiomycota</taxon>
        <taxon>Agaricomycotina</taxon>
        <taxon>Agaricomycetes</taxon>
        <taxon>Agaricomycetidae</taxon>
        <taxon>Agaricales</taxon>
        <taxon>Marasmiineae</taxon>
        <taxon>Mycenaceae</taxon>
        <taxon>Favolaschia</taxon>
    </lineage>
</organism>
<dbReference type="Proteomes" id="UP001362999">
    <property type="component" value="Unassembled WGS sequence"/>
</dbReference>
<reference evidence="1 2" key="1">
    <citation type="journal article" date="2024" name="J Genomics">
        <title>Draft genome sequencing and assembly of Favolaschia claudopus CIRM-BRFM 2984 isolated from oak limbs.</title>
        <authorList>
            <person name="Navarro D."/>
            <person name="Drula E."/>
            <person name="Chaduli D."/>
            <person name="Cazenave R."/>
            <person name="Ahrendt S."/>
            <person name="Wang J."/>
            <person name="Lipzen A."/>
            <person name="Daum C."/>
            <person name="Barry K."/>
            <person name="Grigoriev I.V."/>
            <person name="Favel A."/>
            <person name="Rosso M.N."/>
            <person name="Martin F."/>
        </authorList>
    </citation>
    <scope>NUCLEOTIDE SEQUENCE [LARGE SCALE GENOMIC DNA]</scope>
    <source>
        <strain evidence="1 2">CIRM-BRFM 2984</strain>
    </source>
</reference>
<proteinExistence type="predicted"/>
<keyword evidence="2" id="KW-1185">Reference proteome</keyword>
<dbReference type="EMBL" id="JAWWNJ010000027">
    <property type="protein sequence ID" value="KAK7029198.1"/>
    <property type="molecule type" value="Genomic_DNA"/>
</dbReference>
<comment type="caution">
    <text evidence="1">The sequence shown here is derived from an EMBL/GenBank/DDBJ whole genome shotgun (WGS) entry which is preliminary data.</text>
</comment>
<accession>A0AAW0BQS1</accession>
<feature type="non-terminal residue" evidence="1">
    <location>
        <position position="1"/>
    </location>
</feature>
<sequence>KAKSDRVKDRELAQLREKYMQRAIRIWRDSREGPGTSTQEALSLNKACRMAEAECLAEKKKIVTLSTSSLDRRIKGGRSTHEAHADQKWLSPEEERVVINYAIDCANRGFPVSH</sequence>
<evidence type="ECO:0000313" key="1">
    <source>
        <dbReference type="EMBL" id="KAK7029198.1"/>
    </source>
</evidence>
<gene>
    <name evidence="1" type="ORF">R3P38DRAFT_2384544</name>
</gene>
<evidence type="ECO:0000313" key="2">
    <source>
        <dbReference type="Proteomes" id="UP001362999"/>
    </source>
</evidence>
<dbReference type="AlphaFoldDB" id="A0AAW0BQS1"/>
<protein>
    <submittedName>
        <fullName evidence="1">Uncharacterized protein</fullName>
    </submittedName>
</protein>